<proteinExistence type="predicted"/>
<protein>
    <submittedName>
        <fullName evidence="2">Uncharacterized protein</fullName>
    </submittedName>
</protein>
<reference evidence="2" key="1">
    <citation type="submission" date="2021-06" db="EMBL/GenBank/DDBJ databases">
        <title>Bradyrhizobium sp. S2-20-1 Genome sequencing.</title>
        <authorList>
            <person name="Jin L."/>
        </authorList>
    </citation>
    <scope>NUCLEOTIDE SEQUENCE</scope>
    <source>
        <strain evidence="2">S2-20-1</strain>
    </source>
</reference>
<organism evidence="2 3">
    <name type="scientific">Bradyrhizobium sediminis</name>
    <dbReference type="NCBI Taxonomy" id="2840469"/>
    <lineage>
        <taxon>Bacteria</taxon>
        <taxon>Pseudomonadati</taxon>
        <taxon>Pseudomonadota</taxon>
        <taxon>Alphaproteobacteria</taxon>
        <taxon>Hyphomicrobiales</taxon>
        <taxon>Nitrobacteraceae</taxon>
        <taxon>Bradyrhizobium</taxon>
    </lineage>
</organism>
<evidence type="ECO:0000313" key="3">
    <source>
        <dbReference type="Proteomes" id="UP000680839"/>
    </source>
</evidence>
<dbReference type="EMBL" id="CP076134">
    <property type="protein sequence ID" value="QWG13642.1"/>
    <property type="molecule type" value="Genomic_DNA"/>
</dbReference>
<name>A0A975NEL7_9BRAD</name>
<dbReference type="AlphaFoldDB" id="A0A975NEL7"/>
<evidence type="ECO:0000313" key="2">
    <source>
        <dbReference type="EMBL" id="QWG13642.1"/>
    </source>
</evidence>
<evidence type="ECO:0000256" key="1">
    <source>
        <dbReference type="SAM" id="MobiDB-lite"/>
    </source>
</evidence>
<dbReference type="RefSeq" id="WP_215622340.1">
    <property type="nucleotide sequence ID" value="NZ_CP076134.1"/>
</dbReference>
<sequence>MGKIEMLKRLRANARKAPAPYRGSSADGRHSSRISTGRDLLPNEDGRSRWARLLKATYRALIQHCGGDDIISDMQRMACRRVAALEAELIHIEDRIAKLRRSRREPPASLLATYASLTAQQHRLSKELGWSRHAKPLNDEPKDLQSYLASKANAHHHRNGRIHALTIEHEDID</sequence>
<accession>A0A975NEL7</accession>
<feature type="region of interest" description="Disordered" evidence="1">
    <location>
        <begin position="13"/>
        <end position="41"/>
    </location>
</feature>
<gene>
    <name evidence="2" type="ORF">KMZ29_02575</name>
</gene>
<dbReference type="Proteomes" id="UP000680839">
    <property type="component" value="Chromosome"/>
</dbReference>